<reference evidence="4" key="1">
    <citation type="submission" date="2016-11" db="EMBL/GenBank/DDBJ databases">
        <authorList>
            <person name="Varghese N."/>
            <person name="Submissions S."/>
        </authorList>
    </citation>
    <scope>NUCLEOTIDE SEQUENCE [LARGE SCALE GENOMIC DNA]</scope>
    <source>
        <strain evidence="4">DSM 27623</strain>
    </source>
</reference>
<dbReference type="Proteomes" id="UP000185207">
    <property type="component" value="Unassembled WGS sequence"/>
</dbReference>
<dbReference type="NCBIfam" id="TIGR04183">
    <property type="entry name" value="Por_Secre_tail"/>
    <property type="match status" value="1"/>
</dbReference>
<dbReference type="InterPro" id="IPR026444">
    <property type="entry name" value="Secre_tail"/>
</dbReference>
<dbReference type="InterPro" id="IPR030916">
    <property type="entry name" value="ELWxxDGT_rpt"/>
</dbReference>
<feature type="domain" description="Secretion system C-terminal sorting" evidence="2">
    <location>
        <begin position="417"/>
        <end position="484"/>
    </location>
</feature>
<dbReference type="EMBL" id="FSRK01000001">
    <property type="protein sequence ID" value="SIO00069.1"/>
    <property type="molecule type" value="Genomic_DNA"/>
</dbReference>
<gene>
    <name evidence="3" type="ORF">SAMN05444409_1539</name>
</gene>
<dbReference type="STRING" id="1416779.SAMN05444409_1539"/>
<name>A0A1N6FXP3_9FLAO</name>
<evidence type="ECO:0000313" key="3">
    <source>
        <dbReference type="EMBL" id="SIO00069.1"/>
    </source>
</evidence>
<dbReference type="OrthoDB" id="1489153at2"/>
<evidence type="ECO:0000256" key="1">
    <source>
        <dbReference type="ARBA" id="ARBA00022729"/>
    </source>
</evidence>
<keyword evidence="4" id="KW-1185">Reference proteome</keyword>
<accession>A0A1N6FXP3</accession>
<dbReference type="NCBIfam" id="TIGR04534">
    <property type="entry name" value="ELWxxDGT_rpt"/>
    <property type="match status" value="1"/>
</dbReference>
<dbReference type="SUPFAM" id="SSF63825">
    <property type="entry name" value="YWTD domain"/>
    <property type="match status" value="1"/>
</dbReference>
<keyword evidence="1" id="KW-0732">Signal</keyword>
<sequence>MRKINFLAILLGGLLSAQTTFTLIRDIYPGLNNSAPSNFMVFNNKMYFSATYGQTGSATGTELWETDGTEAGTKIVADINPGAPSSSPTNLYTFGNKLYFTAALPVNGVSSSGVLMSYDSVEGLKTVSTTAKFATTFLTSNNKLYFKATNSTMSPNTQRIYTLDDSLQPVMVDDNVTVMFLGNVGQQIIANGQYKTATNPSWYQLFSLNGNTLDILKTINSAATAYPQNFYYSPALGKSFFSANGGNGPELWMSDGTADGTVQVKDINTTTATAGSSATNFTEYNGKVYFTASDGATSGSELWVTDGTEQGTKMVKDIVPGSTSSFPDKLTVFKNKLYFLLNNTGNLRQLWESDGTEEGTKVLSTLPAAFGLAVYNDNLYASARVDAADQIGVELYKVNLPNETLAVTTASSSKLNVYPNPSKGEIKISNVNSGLFELFDTTGRLIKAGKFDNNSKINLNSKAGNYILKVTSDDKKMNASTKVIVQ</sequence>
<evidence type="ECO:0000259" key="2">
    <source>
        <dbReference type="Pfam" id="PF18962"/>
    </source>
</evidence>
<evidence type="ECO:0000313" key="4">
    <source>
        <dbReference type="Proteomes" id="UP000185207"/>
    </source>
</evidence>
<protein>
    <submittedName>
        <fullName evidence="3">Por secretion system C-terminal sorting domain-containing protein</fullName>
    </submittedName>
</protein>
<dbReference type="Pfam" id="PF18962">
    <property type="entry name" value="Por_Secre_tail"/>
    <property type="match status" value="1"/>
</dbReference>
<dbReference type="AlphaFoldDB" id="A0A1N6FXP3"/>
<proteinExistence type="predicted"/>
<organism evidence="3 4">
    <name type="scientific">Epilithonimonas zeae</name>
    <dbReference type="NCBI Taxonomy" id="1416779"/>
    <lineage>
        <taxon>Bacteria</taxon>
        <taxon>Pseudomonadati</taxon>
        <taxon>Bacteroidota</taxon>
        <taxon>Flavobacteriia</taxon>
        <taxon>Flavobacteriales</taxon>
        <taxon>Weeksellaceae</taxon>
        <taxon>Chryseobacterium group</taxon>
        <taxon>Epilithonimonas</taxon>
    </lineage>
</organism>